<feature type="transmembrane region" description="Helical" evidence="2">
    <location>
        <begin position="6"/>
        <end position="24"/>
    </location>
</feature>
<protein>
    <submittedName>
        <fullName evidence="3">Envelope glycoprotein UL132</fullName>
    </submittedName>
</protein>
<evidence type="ECO:0000256" key="2">
    <source>
        <dbReference type="SAM" id="Phobius"/>
    </source>
</evidence>
<name>A0A0G2T719_HCMV</name>
<evidence type="ECO:0000256" key="1">
    <source>
        <dbReference type="SAM" id="MobiDB-lite"/>
    </source>
</evidence>
<dbReference type="Proteomes" id="UP000139295">
    <property type="component" value="Segment"/>
</dbReference>
<feature type="region of interest" description="Disordered" evidence="1">
    <location>
        <begin position="35"/>
        <end position="70"/>
    </location>
</feature>
<feature type="compositionally biased region" description="Low complexity" evidence="1">
    <location>
        <begin position="35"/>
        <end position="60"/>
    </location>
</feature>
<keyword evidence="3" id="KW-0946">Virion</keyword>
<feature type="compositionally biased region" description="Polar residues" evidence="1">
    <location>
        <begin position="61"/>
        <end position="70"/>
    </location>
</feature>
<evidence type="ECO:0000313" key="4">
    <source>
        <dbReference type="Proteomes" id="UP000139295"/>
    </source>
</evidence>
<feature type="compositionally biased region" description="Acidic residues" evidence="1">
    <location>
        <begin position="166"/>
        <end position="177"/>
    </location>
</feature>
<organism evidence="3 4">
    <name type="scientific">Human cytomegalovirus</name>
    <name type="common">HHV-5</name>
    <name type="synonym">Human herpesvirus 5</name>
    <dbReference type="NCBI Taxonomy" id="10359"/>
    <lineage>
        <taxon>Viruses</taxon>
        <taxon>Duplodnaviria</taxon>
        <taxon>Heunggongvirae</taxon>
        <taxon>Peploviricota</taxon>
        <taxon>Herviviricetes</taxon>
        <taxon>Herpesvirales</taxon>
        <taxon>Orthoherpesviridae</taxon>
        <taxon>Betaherpesvirinae</taxon>
        <taxon>Cytomegalovirus</taxon>
        <taxon>Cytomegalovirus humanbeta5</taxon>
    </lineage>
</organism>
<reference evidence="3 4" key="1">
    <citation type="journal article" date="2015" name="J. Virol.">
        <title>High-throughput analysis of human cytomegalovirus genome diversity highlights the widespread occurrence of gene-disrupting mutations and pervasive recombination.</title>
        <authorList>
            <person name="Sijmons S."/>
            <person name="Thys K."/>
            <person name="Mbong Ngwese M."/>
            <person name="Van Damme E."/>
            <person name="Dvorak J."/>
            <person name="Van Loock M."/>
            <person name="Li G."/>
            <person name="Tachezy R."/>
            <person name="Busson L."/>
            <person name="Aerssens J."/>
            <person name="Van Ranst M."/>
            <person name="Maes P."/>
        </authorList>
    </citation>
    <scope>NUCLEOTIDE SEQUENCE [LARGE SCALE GENOMIC DNA]</scope>
    <source>
        <strain evidence="3">BE/5/2012</strain>
    </source>
</reference>
<dbReference type="Pfam" id="PF11359">
    <property type="entry name" value="gpUL132"/>
    <property type="match status" value="1"/>
</dbReference>
<feature type="region of interest" description="Disordered" evidence="1">
    <location>
        <begin position="129"/>
        <end position="184"/>
    </location>
</feature>
<dbReference type="InterPro" id="IPR021023">
    <property type="entry name" value="UL132"/>
</dbReference>
<gene>
    <name evidence="3" type="primary">UL132</name>
</gene>
<keyword evidence="2" id="KW-0472">Membrane</keyword>
<feature type="compositionally biased region" description="Low complexity" evidence="1">
    <location>
        <begin position="133"/>
        <end position="147"/>
    </location>
</feature>
<organismHost>
    <name type="scientific">Homo sapiens</name>
    <name type="common">Human</name>
    <dbReference type="NCBI Taxonomy" id="9606"/>
</organismHost>
<keyword evidence="2" id="KW-1133">Transmembrane helix</keyword>
<sequence length="274" mass="30490">MPAPRGLLRVTFLVLIAFGLLLHIDFSDATNMTSSTNVPTSTSSRNTVESATSSEPTTETNMTTAHESSVHNAHNDEIMKVLAILFYIVTGTSIFSFIAVLIAVVYSSCCKHPGRFRFVDEEAVNLLDDTDDSGGSSPFGSGSRRGSQIPAGFCSSSPYQRLETRDWDEEEEEEEEASAARERMKHDPENVIYFRKDGNLDTSFVNPNYGRGSPLTIESHLSDNEEDPIRYYVSVYDELTASEMEEPSNSTSWQIPKLMKVAMQPVSLRDPEYD</sequence>
<proteinExistence type="predicted"/>
<keyword evidence="3" id="KW-0261">Viral envelope protein</keyword>
<evidence type="ECO:0000313" key="3">
    <source>
        <dbReference type="EMBL" id="AKI08001.1"/>
    </source>
</evidence>
<keyword evidence="2" id="KW-0812">Transmembrane</keyword>
<dbReference type="EMBL" id="KP745635">
    <property type="protein sequence ID" value="AKI08001.1"/>
    <property type="molecule type" value="Genomic_DNA"/>
</dbReference>
<accession>A0A0G2T719</accession>
<dbReference type="GO" id="GO:0019031">
    <property type="term" value="C:viral envelope"/>
    <property type="evidence" value="ECO:0007669"/>
    <property type="project" value="UniProtKB-KW"/>
</dbReference>
<feature type="transmembrane region" description="Helical" evidence="2">
    <location>
        <begin position="81"/>
        <end position="106"/>
    </location>
</feature>